<name>A0A151JBW4_9HYME</name>
<keyword evidence="4" id="KW-1185">Reference proteome</keyword>
<dbReference type="GO" id="GO:0005667">
    <property type="term" value="C:transcription regulator complex"/>
    <property type="evidence" value="ECO:0007669"/>
    <property type="project" value="TreeGrafter"/>
</dbReference>
<dbReference type="InterPro" id="IPR039353">
    <property type="entry name" value="TF_Adf1"/>
</dbReference>
<dbReference type="AlphaFoldDB" id="A0A151JBW4"/>
<feature type="domain" description="MADF" evidence="2">
    <location>
        <begin position="67"/>
        <end position="145"/>
    </location>
</feature>
<protein>
    <recommendedName>
        <fullName evidence="2">MADF domain-containing protein</fullName>
    </recommendedName>
</protein>
<reference evidence="3 4" key="1">
    <citation type="submission" date="2015-09" db="EMBL/GenBank/DDBJ databases">
        <title>Trachymyrmex cornetzi WGS genome.</title>
        <authorList>
            <person name="Nygaard S."/>
            <person name="Hu H."/>
            <person name="Boomsma J."/>
            <person name="Zhang G."/>
        </authorList>
    </citation>
    <scope>NUCLEOTIDE SEQUENCE [LARGE SCALE GENOMIC DNA]</scope>
    <source>
        <strain evidence="3">Tcor2-1</strain>
        <tissue evidence="3">Whole body</tissue>
    </source>
</reference>
<proteinExistence type="predicted"/>
<dbReference type="Proteomes" id="UP000078492">
    <property type="component" value="Unassembled WGS sequence"/>
</dbReference>
<dbReference type="GO" id="GO:0005634">
    <property type="term" value="C:nucleus"/>
    <property type="evidence" value="ECO:0007669"/>
    <property type="project" value="TreeGrafter"/>
</dbReference>
<dbReference type="PROSITE" id="PS51029">
    <property type="entry name" value="MADF"/>
    <property type="match status" value="1"/>
</dbReference>
<accession>A0A151JBW4</accession>
<organism evidence="3 4">
    <name type="scientific">Trachymyrmex cornetzi</name>
    <dbReference type="NCBI Taxonomy" id="471704"/>
    <lineage>
        <taxon>Eukaryota</taxon>
        <taxon>Metazoa</taxon>
        <taxon>Ecdysozoa</taxon>
        <taxon>Arthropoda</taxon>
        <taxon>Hexapoda</taxon>
        <taxon>Insecta</taxon>
        <taxon>Pterygota</taxon>
        <taxon>Neoptera</taxon>
        <taxon>Endopterygota</taxon>
        <taxon>Hymenoptera</taxon>
        <taxon>Apocrita</taxon>
        <taxon>Aculeata</taxon>
        <taxon>Formicoidea</taxon>
        <taxon>Formicidae</taxon>
        <taxon>Myrmicinae</taxon>
        <taxon>Trachymyrmex</taxon>
    </lineage>
</organism>
<dbReference type="InterPro" id="IPR006578">
    <property type="entry name" value="MADF-dom"/>
</dbReference>
<evidence type="ECO:0000259" key="2">
    <source>
        <dbReference type="PROSITE" id="PS51029"/>
    </source>
</evidence>
<evidence type="ECO:0000313" key="4">
    <source>
        <dbReference type="Proteomes" id="UP000078492"/>
    </source>
</evidence>
<dbReference type="GO" id="GO:0006357">
    <property type="term" value="P:regulation of transcription by RNA polymerase II"/>
    <property type="evidence" value="ECO:0007669"/>
    <property type="project" value="TreeGrafter"/>
</dbReference>
<dbReference type="SMART" id="SM00595">
    <property type="entry name" value="MADF"/>
    <property type="match status" value="1"/>
</dbReference>
<evidence type="ECO:0000256" key="1">
    <source>
        <dbReference type="SAM" id="MobiDB-lite"/>
    </source>
</evidence>
<dbReference type="STRING" id="471704.A0A151JBW4"/>
<feature type="region of interest" description="Disordered" evidence="1">
    <location>
        <begin position="125"/>
        <end position="145"/>
    </location>
</feature>
<dbReference type="EMBL" id="KQ979108">
    <property type="protein sequence ID" value="KYN22606.1"/>
    <property type="molecule type" value="Genomic_DNA"/>
</dbReference>
<dbReference type="PANTHER" id="PTHR12243:SF67">
    <property type="entry name" value="COREPRESSOR OF PANGOLIN, ISOFORM A-RELATED"/>
    <property type="match status" value="1"/>
</dbReference>
<dbReference type="PANTHER" id="PTHR12243">
    <property type="entry name" value="MADF DOMAIN TRANSCRIPTION FACTOR"/>
    <property type="match status" value="1"/>
</dbReference>
<gene>
    <name evidence="3" type="ORF">ALC57_04989</name>
</gene>
<evidence type="ECO:0000313" key="3">
    <source>
        <dbReference type="EMBL" id="KYN22606.1"/>
    </source>
</evidence>
<dbReference type="Pfam" id="PF10545">
    <property type="entry name" value="MADF_DNA_bdg"/>
    <property type="match status" value="1"/>
</dbReference>
<sequence>MYGDKVKINCNEGNDLIMGLSNRNAKMNFNTEYCTNYDRYNDENEYTENIEECESEVGNVEKGSDELLIDAVRSYPHLYNSSLKEFKDTEMKQNSWKEIPGILNLSIEACQNRWVRLGDRFSREKRSRETETRSGSGASHRSGFS</sequence>